<dbReference type="FunFam" id="1.10.150.810:FF:000003">
    <property type="entry name" value="DNA polymerase kappa subunit"/>
    <property type="match status" value="1"/>
</dbReference>
<comment type="caution">
    <text evidence="17">The sequence shown here is derived from an EMBL/GenBank/DDBJ whole genome shotgun (WGS) entry which is preliminary data.</text>
</comment>
<dbReference type="GO" id="GO:0070987">
    <property type="term" value="P:error-free translesion synthesis"/>
    <property type="evidence" value="ECO:0007669"/>
    <property type="project" value="UniProtKB-ARBA"/>
</dbReference>
<keyword evidence="11" id="KW-0239">DNA-directed DNA polymerase</keyword>
<dbReference type="InterPro" id="IPR043502">
    <property type="entry name" value="DNA/RNA_pol_sf"/>
</dbReference>
<dbReference type="InterPro" id="IPR036775">
    <property type="entry name" value="DNA_pol_Y-fam_lit_finger_sf"/>
</dbReference>
<evidence type="ECO:0000256" key="13">
    <source>
        <dbReference type="ARBA" id="ARBA00049244"/>
    </source>
</evidence>
<evidence type="ECO:0000256" key="1">
    <source>
        <dbReference type="ARBA" id="ARBA00012417"/>
    </source>
</evidence>
<dbReference type="PROSITE" id="PS50173">
    <property type="entry name" value="UMUC"/>
    <property type="match status" value="1"/>
</dbReference>
<keyword evidence="5" id="KW-0235">DNA replication</keyword>
<dbReference type="Gene3D" id="3.30.160.60">
    <property type="entry name" value="Classic Zinc Finger"/>
    <property type="match status" value="1"/>
</dbReference>
<dbReference type="Proteomes" id="UP000716291">
    <property type="component" value="Unassembled WGS sequence"/>
</dbReference>
<feature type="domain" description="UmuC" evidence="15">
    <location>
        <begin position="133"/>
        <end position="314"/>
    </location>
</feature>
<keyword evidence="7 14" id="KW-0227">DNA damage</keyword>
<evidence type="ECO:0000256" key="5">
    <source>
        <dbReference type="ARBA" id="ARBA00022705"/>
    </source>
</evidence>
<dbReference type="PANTHER" id="PTHR11076:SF33">
    <property type="entry name" value="DNA POLYMERASE KAPPA"/>
    <property type="match status" value="1"/>
</dbReference>
<evidence type="ECO:0000256" key="6">
    <source>
        <dbReference type="ARBA" id="ARBA00022723"/>
    </source>
</evidence>
<evidence type="ECO:0000256" key="14">
    <source>
        <dbReference type="PROSITE-ProRule" id="PRU01256"/>
    </source>
</evidence>
<dbReference type="GO" id="GO:0003684">
    <property type="term" value="F:damaged DNA binding"/>
    <property type="evidence" value="ECO:0007669"/>
    <property type="project" value="InterPro"/>
</dbReference>
<evidence type="ECO:0000256" key="3">
    <source>
        <dbReference type="ARBA" id="ARBA00022679"/>
    </source>
</evidence>
<dbReference type="GO" id="GO:0008270">
    <property type="term" value="F:zinc ion binding"/>
    <property type="evidence" value="ECO:0007669"/>
    <property type="project" value="UniProtKB-KW"/>
</dbReference>
<dbReference type="EC" id="2.7.7.7" evidence="1"/>
<protein>
    <recommendedName>
        <fullName evidence="2">DNA polymerase kappa</fullName>
        <ecNumber evidence="1">2.7.7.7</ecNumber>
    </recommendedName>
</protein>
<evidence type="ECO:0000256" key="9">
    <source>
        <dbReference type="ARBA" id="ARBA00022833"/>
    </source>
</evidence>
<dbReference type="EMBL" id="JAANQT010001126">
    <property type="protein sequence ID" value="KAG1306478.1"/>
    <property type="molecule type" value="Genomic_DNA"/>
</dbReference>
<comment type="catalytic activity">
    <reaction evidence="13">
        <text>DNA(n) + a 2'-deoxyribonucleoside 5'-triphosphate = DNA(n+1) + diphosphate</text>
        <dbReference type="Rhea" id="RHEA:22508"/>
        <dbReference type="Rhea" id="RHEA-COMP:17339"/>
        <dbReference type="Rhea" id="RHEA-COMP:17340"/>
        <dbReference type="ChEBI" id="CHEBI:33019"/>
        <dbReference type="ChEBI" id="CHEBI:61560"/>
        <dbReference type="ChEBI" id="CHEBI:173112"/>
        <dbReference type="EC" id="2.7.7.7"/>
    </reaction>
</comment>
<dbReference type="GO" id="GO:0006260">
    <property type="term" value="P:DNA replication"/>
    <property type="evidence" value="ECO:0007669"/>
    <property type="project" value="UniProtKB-KW"/>
</dbReference>
<evidence type="ECO:0000256" key="2">
    <source>
        <dbReference type="ARBA" id="ARBA00016178"/>
    </source>
</evidence>
<keyword evidence="12 14" id="KW-0234">DNA repair</keyword>
<gene>
    <name evidence="17" type="ORF">G6F64_007568</name>
</gene>
<feature type="domain" description="UBZ4-type" evidence="16">
    <location>
        <begin position="453"/>
        <end position="482"/>
    </location>
</feature>
<dbReference type="FunFam" id="3.30.70.270:FF:000014">
    <property type="entry name" value="DNA polymerase kappa subunit"/>
    <property type="match status" value="1"/>
</dbReference>
<evidence type="ECO:0000256" key="12">
    <source>
        <dbReference type="ARBA" id="ARBA00023204"/>
    </source>
</evidence>
<evidence type="ECO:0000256" key="4">
    <source>
        <dbReference type="ARBA" id="ARBA00022695"/>
    </source>
</evidence>
<dbReference type="FunFam" id="3.40.1170.60:FF:000012">
    <property type="entry name" value="Putative DNA-directed polymerase kappa"/>
    <property type="match status" value="1"/>
</dbReference>
<evidence type="ECO:0000256" key="11">
    <source>
        <dbReference type="ARBA" id="ARBA00022932"/>
    </source>
</evidence>
<dbReference type="CDD" id="cd03586">
    <property type="entry name" value="PolY_Pol_IV_kappa"/>
    <property type="match status" value="1"/>
</dbReference>
<reference evidence="17" key="1">
    <citation type="journal article" date="2020" name="Microb. Genom.">
        <title>Genetic diversity of clinical and environmental Mucorales isolates obtained from an investigation of mucormycosis cases among solid organ transplant recipients.</title>
        <authorList>
            <person name="Nguyen M.H."/>
            <person name="Kaul D."/>
            <person name="Muto C."/>
            <person name="Cheng S.J."/>
            <person name="Richter R.A."/>
            <person name="Bruno V.M."/>
            <person name="Liu G."/>
            <person name="Beyhan S."/>
            <person name="Sundermann A.J."/>
            <person name="Mounaud S."/>
            <person name="Pasculle A.W."/>
            <person name="Nierman W.C."/>
            <person name="Driscoll E."/>
            <person name="Cumbie R."/>
            <person name="Clancy C.J."/>
            <person name="Dupont C.L."/>
        </authorList>
    </citation>
    <scope>NUCLEOTIDE SEQUENCE</scope>
    <source>
        <strain evidence="17">GL11</strain>
    </source>
</reference>
<dbReference type="Gene3D" id="1.10.150.810">
    <property type="match status" value="1"/>
</dbReference>
<dbReference type="GO" id="GO:0006281">
    <property type="term" value="P:DNA repair"/>
    <property type="evidence" value="ECO:0007669"/>
    <property type="project" value="UniProtKB-KW"/>
</dbReference>
<dbReference type="Gene3D" id="3.30.70.270">
    <property type="match status" value="1"/>
</dbReference>
<keyword evidence="8 14" id="KW-0863">Zinc-finger</keyword>
<dbReference type="InterPro" id="IPR022880">
    <property type="entry name" value="DNApol_IV"/>
</dbReference>
<dbReference type="FunFam" id="3.30.1490.100:FF:000004">
    <property type="entry name" value="DNA polymerase IV"/>
    <property type="match status" value="1"/>
</dbReference>
<evidence type="ECO:0000256" key="7">
    <source>
        <dbReference type="ARBA" id="ARBA00022763"/>
    </source>
</evidence>
<dbReference type="PROSITE" id="PS51908">
    <property type="entry name" value="ZF_UBZ4"/>
    <property type="match status" value="1"/>
</dbReference>
<dbReference type="SUPFAM" id="SSF100879">
    <property type="entry name" value="Lesion bypass DNA polymerase (Y-family), little finger domain"/>
    <property type="match status" value="1"/>
</dbReference>
<keyword evidence="18" id="KW-1185">Reference proteome</keyword>
<evidence type="ECO:0000256" key="10">
    <source>
        <dbReference type="ARBA" id="ARBA00022842"/>
    </source>
</evidence>
<dbReference type="GO" id="GO:0042276">
    <property type="term" value="P:error-prone translesion synthesis"/>
    <property type="evidence" value="ECO:0007669"/>
    <property type="project" value="TreeGrafter"/>
</dbReference>
<dbReference type="Gene3D" id="3.40.1170.60">
    <property type="match status" value="1"/>
</dbReference>
<dbReference type="GO" id="GO:0005634">
    <property type="term" value="C:nucleus"/>
    <property type="evidence" value="ECO:0007669"/>
    <property type="project" value="TreeGrafter"/>
</dbReference>
<dbReference type="Gene3D" id="3.30.1490.100">
    <property type="entry name" value="DNA polymerase, Y-family, little finger domain"/>
    <property type="match status" value="1"/>
</dbReference>
<dbReference type="InterPro" id="IPR050116">
    <property type="entry name" value="DNA_polymerase-Y"/>
</dbReference>
<keyword evidence="3" id="KW-0808">Transferase</keyword>
<dbReference type="InterPro" id="IPR017961">
    <property type="entry name" value="DNA_pol_Y-fam_little_finger"/>
</dbReference>
<keyword evidence="6" id="KW-0479">Metal-binding</keyword>
<evidence type="ECO:0000259" key="16">
    <source>
        <dbReference type="PROSITE" id="PS51908"/>
    </source>
</evidence>
<dbReference type="InterPro" id="IPR006642">
    <property type="entry name" value="Rad18_UBZ4"/>
</dbReference>
<keyword evidence="4" id="KW-0548">Nucleotidyltransferase</keyword>
<proteinExistence type="predicted"/>
<sequence length="509" mass="58022">MTEKEEFASQIIEEEEDLFFDQDSEEEEEELIDVNVEERNEDSFKKRLAGPSTNKAGLGNIDKGKINKIIYEASKGSAFFENEKKKDEMVTKRINAILSKYEHVKHQDLSFEKRIVDKMIEDLEQTRDLTQCICHVDMDAFYASVEELENPELKKQPMAVGGMSMLCTSNYEARKYGVRSAMPGFIALKLCPQLKMIPLHFPKYIGASNKVRAVFAKYDPNFMPMSLDEAYLNLTEYLKKEPDLTPYELVEQIRREIFESTQLTASAGIACNKMLSKICSDINKPNGQYYLPIDRTSIVNFVKDLKVRQIPGVGTTMFNTESERKSVGVERTFTSLSDPAKLYEKLHELCEALEKDAEKAGVMGRNIGIKIKFVSFEVRIRSRTLPSYVSSAKDIEKVAKQLLANEMPMDLRLMGVRLANLKPRGSNDESYFTKAPLPEKETDEMKSDVQQDILICPICNRHLTMDNTQFNKHVDECLNKVEVKTILENEKRQLSSSSSSSGSSSHSQY</sequence>
<accession>A0A9P6X6I3</accession>
<dbReference type="SUPFAM" id="SSF56672">
    <property type="entry name" value="DNA/RNA polymerases"/>
    <property type="match status" value="1"/>
</dbReference>
<dbReference type="OrthoDB" id="1747274at2759"/>
<keyword evidence="10" id="KW-0460">Magnesium</keyword>
<evidence type="ECO:0000313" key="18">
    <source>
        <dbReference type="Proteomes" id="UP000716291"/>
    </source>
</evidence>
<dbReference type="InterPro" id="IPR001126">
    <property type="entry name" value="UmuC"/>
</dbReference>
<name>A0A9P6X6I3_RHIOR</name>
<dbReference type="Pfam" id="PF11799">
    <property type="entry name" value="IMS_C"/>
    <property type="match status" value="1"/>
</dbReference>
<dbReference type="Pfam" id="PF00817">
    <property type="entry name" value="IMS"/>
    <property type="match status" value="1"/>
</dbReference>
<evidence type="ECO:0000259" key="15">
    <source>
        <dbReference type="PROSITE" id="PS50173"/>
    </source>
</evidence>
<dbReference type="SMART" id="SM00734">
    <property type="entry name" value="ZnF_Rad18"/>
    <property type="match status" value="1"/>
</dbReference>
<dbReference type="AlphaFoldDB" id="A0A9P6X6I3"/>
<keyword evidence="9" id="KW-0862">Zinc</keyword>
<organism evidence="17 18">
    <name type="scientific">Rhizopus oryzae</name>
    <name type="common">Mucormycosis agent</name>
    <name type="synonym">Rhizopus arrhizus var. delemar</name>
    <dbReference type="NCBI Taxonomy" id="64495"/>
    <lineage>
        <taxon>Eukaryota</taxon>
        <taxon>Fungi</taxon>
        <taxon>Fungi incertae sedis</taxon>
        <taxon>Mucoromycota</taxon>
        <taxon>Mucoromycotina</taxon>
        <taxon>Mucoromycetes</taxon>
        <taxon>Mucorales</taxon>
        <taxon>Mucorineae</taxon>
        <taxon>Rhizopodaceae</taxon>
        <taxon>Rhizopus</taxon>
    </lineage>
</organism>
<dbReference type="PANTHER" id="PTHR11076">
    <property type="entry name" value="DNA REPAIR POLYMERASE UMUC / TRANSFERASE FAMILY MEMBER"/>
    <property type="match status" value="1"/>
</dbReference>
<evidence type="ECO:0000256" key="8">
    <source>
        <dbReference type="ARBA" id="ARBA00022771"/>
    </source>
</evidence>
<dbReference type="GO" id="GO:0003887">
    <property type="term" value="F:DNA-directed DNA polymerase activity"/>
    <property type="evidence" value="ECO:0007669"/>
    <property type="project" value="UniProtKB-KW"/>
</dbReference>
<evidence type="ECO:0000313" key="17">
    <source>
        <dbReference type="EMBL" id="KAG1306478.1"/>
    </source>
</evidence>
<dbReference type="InterPro" id="IPR043128">
    <property type="entry name" value="Rev_trsase/Diguanyl_cyclase"/>
</dbReference>